<evidence type="ECO:0000256" key="1">
    <source>
        <dbReference type="SAM" id="MobiDB-lite"/>
    </source>
</evidence>
<evidence type="ECO:0000313" key="2">
    <source>
        <dbReference type="EMBL" id="GAA0916573.1"/>
    </source>
</evidence>
<protein>
    <submittedName>
        <fullName evidence="2">Uncharacterized protein</fullName>
    </submittedName>
</protein>
<feature type="region of interest" description="Disordered" evidence="1">
    <location>
        <begin position="62"/>
        <end position="121"/>
    </location>
</feature>
<sequence>MRGGVVERRQARGSVRRPSLLAGRPSLRAGRPIPRNRRPRNRWPFVGGPFPGRGWLFSEAEGAPIADRRPIAENRRSFPEPWRCRSLPEDGGSLSEGGGGSEGGRRNRGLRAAPVEVGKPG</sequence>
<organism evidence="2 3">
    <name type="scientific">Nonomuraea longicatena</name>
    <dbReference type="NCBI Taxonomy" id="83682"/>
    <lineage>
        <taxon>Bacteria</taxon>
        <taxon>Bacillati</taxon>
        <taxon>Actinomycetota</taxon>
        <taxon>Actinomycetes</taxon>
        <taxon>Streptosporangiales</taxon>
        <taxon>Streptosporangiaceae</taxon>
        <taxon>Nonomuraea</taxon>
    </lineage>
</organism>
<feature type="compositionally biased region" description="Basic and acidic residues" evidence="1">
    <location>
        <begin position="66"/>
        <end position="88"/>
    </location>
</feature>
<evidence type="ECO:0000313" key="3">
    <source>
        <dbReference type="Proteomes" id="UP001501578"/>
    </source>
</evidence>
<keyword evidence="3" id="KW-1185">Reference proteome</keyword>
<feature type="compositionally biased region" description="Basic and acidic residues" evidence="1">
    <location>
        <begin position="1"/>
        <end position="10"/>
    </location>
</feature>
<feature type="region of interest" description="Disordered" evidence="1">
    <location>
        <begin position="1"/>
        <end position="45"/>
    </location>
</feature>
<gene>
    <name evidence="2" type="ORF">GCM10009560_11840</name>
</gene>
<proteinExistence type="predicted"/>
<comment type="caution">
    <text evidence="2">The sequence shown here is derived from an EMBL/GenBank/DDBJ whole genome shotgun (WGS) entry which is preliminary data.</text>
</comment>
<reference evidence="3" key="1">
    <citation type="journal article" date="2019" name="Int. J. Syst. Evol. Microbiol.">
        <title>The Global Catalogue of Microorganisms (GCM) 10K type strain sequencing project: providing services to taxonomists for standard genome sequencing and annotation.</title>
        <authorList>
            <consortium name="The Broad Institute Genomics Platform"/>
            <consortium name="The Broad Institute Genome Sequencing Center for Infectious Disease"/>
            <person name="Wu L."/>
            <person name="Ma J."/>
        </authorList>
    </citation>
    <scope>NUCLEOTIDE SEQUENCE [LARGE SCALE GENOMIC DNA]</scope>
    <source>
        <strain evidence="3">JCM 11136</strain>
    </source>
</reference>
<dbReference type="EMBL" id="BAAAHQ010000004">
    <property type="protein sequence ID" value="GAA0916573.1"/>
    <property type="molecule type" value="Genomic_DNA"/>
</dbReference>
<accession>A0ABP3Z7Q1</accession>
<name>A0ABP3Z7Q1_9ACTN</name>
<dbReference type="Proteomes" id="UP001501578">
    <property type="component" value="Unassembled WGS sequence"/>
</dbReference>